<evidence type="ECO:0000313" key="2">
    <source>
        <dbReference type="Proteomes" id="UP000054166"/>
    </source>
</evidence>
<dbReference type="OrthoDB" id="10418195at2759"/>
<dbReference type="Proteomes" id="UP000054166">
    <property type="component" value="Unassembled WGS sequence"/>
</dbReference>
<sequence>MSSVAALNIHPATVAPFNNFFTAKIMRAVAAAEDPTSNRGNLEAPWYEVYSLFLERLLLSHHRFAVCPQGSLVADIGPQARWRTPDFTLFRYIDQLLANNTIIIHSRMPRLLVEIKRALKRPSAATIGRVFRAPEFITQVRDQAKLAFACHPTLQGIFLLQCVGRFWRRGYITSAGTSPLHNNAGLPVLNVQWRPIVDITTPFSDAQVATDLNNAQGNVFFV</sequence>
<accession>A0A0C3AEP3</accession>
<reference evidence="1 2" key="1">
    <citation type="submission" date="2014-04" db="EMBL/GenBank/DDBJ databases">
        <authorList>
            <consortium name="DOE Joint Genome Institute"/>
            <person name="Kuo A."/>
            <person name="Tarkka M."/>
            <person name="Buscot F."/>
            <person name="Kohler A."/>
            <person name="Nagy L.G."/>
            <person name="Floudas D."/>
            <person name="Copeland A."/>
            <person name="Barry K.W."/>
            <person name="Cichocki N."/>
            <person name="Veneault-Fourrey C."/>
            <person name="LaButti K."/>
            <person name="Lindquist E.A."/>
            <person name="Lipzen A."/>
            <person name="Lundell T."/>
            <person name="Morin E."/>
            <person name="Murat C."/>
            <person name="Sun H."/>
            <person name="Tunlid A."/>
            <person name="Henrissat B."/>
            <person name="Grigoriev I.V."/>
            <person name="Hibbett D.S."/>
            <person name="Martin F."/>
            <person name="Nordberg H.P."/>
            <person name="Cantor M.N."/>
            <person name="Hua S.X."/>
        </authorList>
    </citation>
    <scope>NUCLEOTIDE SEQUENCE [LARGE SCALE GENOMIC DNA]</scope>
    <source>
        <strain evidence="1 2">F 1598</strain>
    </source>
</reference>
<evidence type="ECO:0000313" key="1">
    <source>
        <dbReference type="EMBL" id="KIM72253.1"/>
    </source>
</evidence>
<name>A0A0C3AEP3_PILCF</name>
<protein>
    <submittedName>
        <fullName evidence="1">Uncharacterized protein</fullName>
    </submittedName>
</protein>
<dbReference type="AlphaFoldDB" id="A0A0C3AEP3"/>
<reference evidence="2" key="2">
    <citation type="submission" date="2015-01" db="EMBL/GenBank/DDBJ databases">
        <title>Evolutionary Origins and Diversification of the Mycorrhizal Mutualists.</title>
        <authorList>
            <consortium name="DOE Joint Genome Institute"/>
            <consortium name="Mycorrhizal Genomics Consortium"/>
            <person name="Kohler A."/>
            <person name="Kuo A."/>
            <person name="Nagy L.G."/>
            <person name="Floudas D."/>
            <person name="Copeland A."/>
            <person name="Barry K.W."/>
            <person name="Cichocki N."/>
            <person name="Veneault-Fourrey C."/>
            <person name="LaButti K."/>
            <person name="Lindquist E.A."/>
            <person name="Lipzen A."/>
            <person name="Lundell T."/>
            <person name="Morin E."/>
            <person name="Murat C."/>
            <person name="Riley R."/>
            <person name="Ohm R."/>
            <person name="Sun H."/>
            <person name="Tunlid A."/>
            <person name="Henrissat B."/>
            <person name="Grigoriev I.V."/>
            <person name="Hibbett D.S."/>
            <person name="Martin F."/>
        </authorList>
    </citation>
    <scope>NUCLEOTIDE SEQUENCE [LARGE SCALE GENOMIC DNA]</scope>
    <source>
        <strain evidence="2">F 1598</strain>
    </source>
</reference>
<dbReference type="EMBL" id="KN833147">
    <property type="protein sequence ID" value="KIM72253.1"/>
    <property type="molecule type" value="Genomic_DNA"/>
</dbReference>
<gene>
    <name evidence="1" type="ORF">PILCRDRAFT_829884</name>
</gene>
<organism evidence="1 2">
    <name type="scientific">Piloderma croceum (strain F 1598)</name>
    <dbReference type="NCBI Taxonomy" id="765440"/>
    <lineage>
        <taxon>Eukaryota</taxon>
        <taxon>Fungi</taxon>
        <taxon>Dikarya</taxon>
        <taxon>Basidiomycota</taxon>
        <taxon>Agaricomycotina</taxon>
        <taxon>Agaricomycetes</taxon>
        <taxon>Agaricomycetidae</taxon>
        <taxon>Atheliales</taxon>
        <taxon>Atheliaceae</taxon>
        <taxon>Piloderma</taxon>
    </lineage>
</organism>
<keyword evidence="2" id="KW-1185">Reference proteome</keyword>
<proteinExistence type="predicted"/>
<dbReference type="InParanoid" id="A0A0C3AEP3"/>
<dbReference type="HOGENOM" id="CLU_1220094_0_0_1"/>